<gene>
    <name evidence="2" type="ORF">WQ53_04235</name>
</gene>
<name>A0A0E3YZS2_9GAMM</name>
<evidence type="ECO:0000256" key="1">
    <source>
        <dbReference type="SAM" id="SignalP"/>
    </source>
</evidence>
<dbReference type="Proteomes" id="UP000033067">
    <property type="component" value="Chromosome"/>
</dbReference>
<evidence type="ECO:0000313" key="3">
    <source>
        <dbReference type="Proteomes" id="UP000033067"/>
    </source>
</evidence>
<sequence>MQRRLSPLCSVLLLALAVATFAPAAVAQSSGRTAMEQQMTPEEFKAAGLHKLSAEELAALHDWVQRQQSGVAGTASPATTPAPAAAPLPADAAVAAGAAALSAAEIERIREEAREEGRKEVKETNRGFFDFGSDEPIKSTLVGEFRGFAKGNRYTLANGQVWEQVEPARLEGVKRTDPAVTIKPGLLNVWFLRIDGYNTPAKVRRIK</sequence>
<protein>
    <recommendedName>
        <fullName evidence="4">Secreted protein</fullName>
    </recommendedName>
</protein>
<dbReference type="EMBL" id="CP011144">
    <property type="protein sequence ID" value="AKC86098.1"/>
    <property type="molecule type" value="Genomic_DNA"/>
</dbReference>
<proteinExistence type="predicted"/>
<feature type="signal peptide" evidence="1">
    <location>
        <begin position="1"/>
        <end position="24"/>
    </location>
</feature>
<evidence type="ECO:0000313" key="2">
    <source>
        <dbReference type="EMBL" id="AKC86098.1"/>
    </source>
</evidence>
<evidence type="ECO:0008006" key="4">
    <source>
        <dbReference type="Google" id="ProtNLM"/>
    </source>
</evidence>
<dbReference type="PATRIC" id="fig|314722.6.peg.883"/>
<keyword evidence="1" id="KW-0732">Signal</keyword>
<dbReference type="AlphaFoldDB" id="A0A0E3YZS2"/>
<dbReference type="OrthoDB" id="5966441at2"/>
<dbReference type="RefSeq" id="WP_052630723.1">
    <property type="nucleotide sequence ID" value="NZ_CP011144.1"/>
</dbReference>
<keyword evidence="3" id="KW-1185">Reference proteome</keyword>
<feature type="chain" id="PRO_5002416107" description="Secreted protein" evidence="1">
    <location>
        <begin position="25"/>
        <end position="207"/>
    </location>
</feature>
<organism evidence="2 3">
    <name type="scientific">Pseudoxanthomonas suwonensis</name>
    <dbReference type="NCBI Taxonomy" id="314722"/>
    <lineage>
        <taxon>Bacteria</taxon>
        <taxon>Pseudomonadati</taxon>
        <taxon>Pseudomonadota</taxon>
        <taxon>Gammaproteobacteria</taxon>
        <taxon>Lysobacterales</taxon>
        <taxon>Lysobacteraceae</taxon>
        <taxon>Pseudoxanthomonas</taxon>
    </lineage>
</organism>
<reference evidence="2 3" key="1">
    <citation type="journal article" date="2015" name="Genome Announc.">
        <title>Complete Genome Sequence of Pseudoxanthomonas suwonensis Strain J1, a Cellulose-Degrading Bacterium Isolated from Leaf- and Wood-Enriched Soil.</title>
        <authorList>
            <person name="Hou L."/>
            <person name="Jiang J."/>
            <person name="Xu Z."/>
            <person name="Zhou Y."/>
            <person name="Leung F.C."/>
        </authorList>
    </citation>
    <scope>NUCLEOTIDE SEQUENCE [LARGE SCALE GENOMIC DNA]</scope>
    <source>
        <strain evidence="2 3">J1</strain>
    </source>
</reference>
<accession>A0A0E3YZS2</accession>
<dbReference type="KEGG" id="psuw:WQ53_04235"/>